<feature type="chain" id="PRO_5017279819" description="DUF4124 domain-containing protein" evidence="2">
    <location>
        <begin position="19"/>
        <end position="182"/>
    </location>
</feature>
<name>A0A1H6TMG8_9PSED</name>
<feature type="compositionally biased region" description="Polar residues" evidence="1">
    <location>
        <begin position="50"/>
        <end position="64"/>
    </location>
</feature>
<dbReference type="InterPro" id="IPR025392">
    <property type="entry name" value="DUF4124"/>
</dbReference>
<keyword evidence="2" id="KW-0732">Signal</keyword>
<gene>
    <name evidence="4" type="ORF">SAMN05216201_102240</name>
</gene>
<evidence type="ECO:0000256" key="2">
    <source>
        <dbReference type="SAM" id="SignalP"/>
    </source>
</evidence>
<evidence type="ECO:0000256" key="1">
    <source>
        <dbReference type="SAM" id="MobiDB-lite"/>
    </source>
</evidence>
<feature type="signal peptide" evidence="2">
    <location>
        <begin position="1"/>
        <end position="18"/>
    </location>
</feature>
<proteinExistence type="predicted"/>
<accession>A0A1H6TMG8</accession>
<organism evidence="4 5">
    <name type="scientific">Pseudomonas linyingensis</name>
    <dbReference type="NCBI Taxonomy" id="915471"/>
    <lineage>
        <taxon>Bacteria</taxon>
        <taxon>Pseudomonadati</taxon>
        <taxon>Pseudomonadota</taxon>
        <taxon>Gammaproteobacteria</taxon>
        <taxon>Pseudomonadales</taxon>
        <taxon>Pseudomonadaceae</taxon>
        <taxon>Pseudomonas</taxon>
    </lineage>
</organism>
<dbReference type="Proteomes" id="UP000242930">
    <property type="component" value="Unassembled WGS sequence"/>
</dbReference>
<evidence type="ECO:0000313" key="5">
    <source>
        <dbReference type="Proteomes" id="UP000242930"/>
    </source>
</evidence>
<dbReference type="AlphaFoldDB" id="A0A1H6TMG8"/>
<feature type="region of interest" description="Disordered" evidence="1">
    <location>
        <begin position="50"/>
        <end position="75"/>
    </location>
</feature>
<reference evidence="5" key="1">
    <citation type="submission" date="2016-10" db="EMBL/GenBank/DDBJ databases">
        <authorList>
            <person name="Varghese N."/>
            <person name="Submissions S."/>
        </authorList>
    </citation>
    <scope>NUCLEOTIDE SEQUENCE [LARGE SCALE GENOMIC DNA]</scope>
    <source>
        <strain evidence="5">LMG 25967</strain>
    </source>
</reference>
<protein>
    <recommendedName>
        <fullName evidence="3">DUF4124 domain-containing protein</fullName>
    </recommendedName>
</protein>
<feature type="domain" description="DUF4124" evidence="3">
    <location>
        <begin position="7"/>
        <end position="60"/>
    </location>
</feature>
<dbReference type="EMBL" id="FNZE01000002">
    <property type="protein sequence ID" value="SEI79394.1"/>
    <property type="molecule type" value="Genomic_DNA"/>
</dbReference>
<evidence type="ECO:0000259" key="3">
    <source>
        <dbReference type="Pfam" id="PF13511"/>
    </source>
</evidence>
<evidence type="ECO:0000313" key="4">
    <source>
        <dbReference type="EMBL" id="SEI79394.1"/>
    </source>
</evidence>
<sequence>MRPIHACLLLALALPASAEIYRYTDERGNPVYTNQPPQGVATESVQLGPTNTVAAPTPANSGAPSQDEAGPDSYSRLEITGVPDDDATLRANAGNFTVGVSLEPSLQADDLLQVLLDGQPLTPPGTQTSFQLGQVDRGTHSLQAVILRDGKPLQSSATVSFTLQRVHTKSPAFPRPQPLPAN</sequence>
<dbReference type="Pfam" id="PF13511">
    <property type="entry name" value="DUF4124"/>
    <property type="match status" value="1"/>
</dbReference>
<keyword evidence="5" id="KW-1185">Reference proteome</keyword>
<dbReference type="OrthoDB" id="7062774at2"/>
<dbReference type="RefSeq" id="WP_090306938.1">
    <property type="nucleotide sequence ID" value="NZ_FNZE01000002.1"/>
</dbReference>
<dbReference type="STRING" id="915471.SAMN05216201_102240"/>